<dbReference type="PANTHER" id="PTHR12770">
    <property type="entry name" value="RUS1 FAMILY PROTEIN C16ORF58"/>
    <property type="match status" value="1"/>
</dbReference>
<dbReference type="PANTHER" id="PTHR12770:SF31">
    <property type="entry name" value="RUS FAMILY MEMBER 1"/>
    <property type="match status" value="1"/>
</dbReference>
<evidence type="ECO:0000313" key="7">
    <source>
        <dbReference type="EMBL" id="KAJ5224097.1"/>
    </source>
</evidence>
<evidence type="ECO:0000256" key="2">
    <source>
        <dbReference type="ARBA" id="ARBA00007558"/>
    </source>
</evidence>
<sequence length="508" mass="55539">MASQDARLALQETDEVDNITATYIFSGPDEDPKRAEGGRVDVMKPKSKHSWRNQPLVAYLADLFLPAGYPHSVSDDYLPYQVYVSVLNFSELPIQTDSLQAFCSSIAGLLSSRAVLQGVGVGNADASPTSALLLHILQDTSGRIATIFFAHRVGTALEPECKMYRLAADVFNDIAMILDCLSPMVPAGTQRVGILSTAGVLRALCGVAGGSSKASLSAHFARWGNLAELNAKDSSQETVVSLIGMLVGSFVVSHITGFKKTWAALLTLLALHLSSNYLAVRSVQMTSLNRQRTNIVFTSLLESDPDLNIYSLRPSQPRPRTPLPRPNSSLWRKPLTPADVAAKERIFHRSGTLLWVSRTPDKSQDLGSAEIGVPLASFLRNARLSFKTTLPMRALDTLFKGEEYILFLFPRSQDRMTKWHACIVLKKGCKVFGQIKAWVHALLAARVLAGSALEKDGVADVLTVVERVLGFLNTGQRFEKYCLTLLQLGWDLQIGALETKAGRRVEAV</sequence>
<feature type="domain" description="Protein root UVB sensitive/RUS" evidence="6">
    <location>
        <begin position="52"/>
        <end position="303"/>
    </location>
</feature>
<dbReference type="Proteomes" id="UP001150941">
    <property type="component" value="Unassembled WGS sequence"/>
</dbReference>
<dbReference type="InterPro" id="IPR054549">
    <property type="entry name" value="UVB_sens_RUS_dom"/>
</dbReference>
<keyword evidence="8" id="KW-1185">Reference proteome</keyword>
<evidence type="ECO:0000256" key="5">
    <source>
        <dbReference type="ARBA" id="ARBA00023136"/>
    </source>
</evidence>
<organism evidence="7 8">
    <name type="scientific">Penicillium chermesinum</name>
    <dbReference type="NCBI Taxonomy" id="63820"/>
    <lineage>
        <taxon>Eukaryota</taxon>
        <taxon>Fungi</taxon>
        <taxon>Dikarya</taxon>
        <taxon>Ascomycota</taxon>
        <taxon>Pezizomycotina</taxon>
        <taxon>Eurotiomycetes</taxon>
        <taxon>Eurotiomycetidae</taxon>
        <taxon>Eurotiales</taxon>
        <taxon>Aspergillaceae</taxon>
        <taxon>Penicillium</taxon>
    </lineage>
</organism>
<evidence type="ECO:0000256" key="1">
    <source>
        <dbReference type="ARBA" id="ARBA00004370"/>
    </source>
</evidence>
<comment type="subcellular location">
    <subcellularLocation>
        <location evidence="1">Membrane</location>
    </subcellularLocation>
</comment>
<keyword evidence="5" id="KW-0472">Membrane</keyword>
<evidence type="ECO:0000313" key="8">
    <source>
        <dbReference type="Proteomes" id="UP001150941"/>
    </source>
</evidence>
<reference evidence="7" key="1">
    <citation type="submission" date="2022-11" db="EMBL/GenBank/DDBJ databases">
        <authorList>
            <person name="Petersen C."/>
        </authorList>
    </citation>
    <scope>NUCLEOTIDE SEQUENCE</scope>
    <source>
        <strain evidence="7">IBT 19713</strain>
    </source>
</reference>
<dbReference type="GeneID" id="83205238"/>
<evidence type="ECO:0000259" key="6">
    <source>
        <dbReference type="Pfam" id="PF04884"/>
    </source>
</evidence>
<dbReference type="Pfam" id="PF04884">
    <property type="entry name" value="UVB_sens_prot"/>
    <property type="match status" value="1"/>
</dbReference>
<evidence type="ECO:0000256" key="3">
    <source>
        <dbReference type="ARBA" id="ARBA00022692"/>
    </source>
</evidence>
<keyword evidence="3" id="KW-0812">Transmembrane</keyword>
<dbReference type="EMBL" id="JAPQKS010000006">
    <property type="protein sequence ID" value="KAJ5224097.1"/>
    <property type="molecule type" value="Genomic_DNA"/>
</dbReference>
<dbReference type="OrthoDB" id="364779at2759"/>
<proteinExistence type="inferred from homology"/>
<protein>
    <recommendedName>
        <fullName evidence="6">Protein root UVB sensitive/RUS domain-containing protein</fullName>
    </recommendedName>
</protein>
<dbReference type="GO" id="GO:0016020">
    <property type="term" value="C:membrane"/>
    <property type="evidence" value="ECO:0007669"/>
    <property type="project" value="UniProtKB-SubCell"/>
</dbReference>
<comment type="similarity">
    <text evidence="2">Belongs to the RUS1 family.</text>
</comment>
<dbReference type="AlphaFoldDB" id="A0A9W9NQ45"/>
<dbReference type="RefSeq" id="XP_058328280.1">
    <property type="nucleotide sequence ID" value="XM_058477935.1"/>
</dbReference>
<name>A0A9W9NQ45_9EURO</name>
<evidence type="ECO:0000256" key="4">
    <source>
        <dbReference type="ARBA" id="ARBA00022989"/>
    </source>
</evidence>
<reference evidence="7" key="2">
    <citation type="journal article" date="2023" name="IMA Fungus">
        <title>Comparative genomic study of the Penicillium genus elucidates a diverse pangenome and 15 lateral gene transfer events.</title>
        <authorList>
            <person name="Petersen C."/>
            <person name="Sorensen T."/>
            <person name="Nielsen M.R."/>
            <person name="Sondergaard T.E."/>
            <person name="Sorensen J.L."/>
            <person name="Fitzpatrick D.A."/>
            <person name="Frisvad J.C."/>
            <person name="Nielsen K.L."/>
        </authorList>
    </citation>
    <scope>NUCLEOTIDE SEQUENCE</scope>
    <source>
        <strain evidence="7">IBT 19713</strain>
    </source>
</reference>
<accession>A0A9W9NQ45</accession>
<dbReference type="InterPro" id="IPR006968">
    <property type="entry name" value="RUS_fam"/>
</dbReference>
<gene>
    <name evidence="7" type="ORF">N7468_008639</name>
</gene>
<keyword evidence="4" id="KW-1133">Transmembrane helix</keyword>
<comment type="caution">
    <text evidence="7">The sequence shown here is derived from an EMBL/GenBank/DDBJ whole genome shotgun (WGS) entry which is preliminary data.</text>
</comment>